<name>A0ABU7XQL7_9FLAO</name>
<proteinExistence type="predicted"/>
<dbReference type="Proteomes" id="UP001337305">
    <property type="component" value="Unassembled WGS sequence"/>
</dbReference>
<accession>A0ABU7XQL7</accession>
<evidence type="ECO:0000313" key="1">
    <source>
        <dbReference type="EMBL" id="MEF3833027.1"/>
    </source>
</evidence>
<comment type="caution">
    <text evidence="1">The sequence shown here is derived from an EMBL/GenBank/DDBJ whole genome shotgun (WGS) entry which is preliminary data.</text>
</comment>
<dbReference type="PROSITE" id="PS51257">
    <property type="entry name" value="PROKAR_LIPOPROTEIN"/>
    <property type="match status" value="1"/>
</dbReference>
<reference evidence="1 2" key="1">
    <citation type="submission" date="2022-09" db="EMBL/GenBank/DDBJ databases">
        <title>Genome sequencing of Flavivirga sp. MEBiC05379.</title>
        <authorList>
            <person name="Oh H.-M."/>
            <person name="Kwon K.K."/>
            <person name="Park M.J."/>
            <person name="Yang S.-H."/>
        </authorList>
    </citation>
    <scope>NUCLEOTIDE SEQUENCE [LARGE SCALE GENOMIC DNA]</scope>
    <source>
        <strain evidence="1 2">MEBiC05379</strain>
    </source>
</reference>
<dbReference type="EMBL" id="JAODOP010000004">
    <property type="protein sequence ID" value="MEF3833027.1"/>
    <property type="molecule type" value="Genomic_DNA"/>
</dbReference>
<protein>
    <submittedName>
        <fullName evidence="1">Uncharacterized protein</fullName>
    </submittedName>
</protein>
<dbReference type="RefSeq" id="WP_303305377.1">
    <property type="nucleotide sequence ID" value="NZ_JAODOP010000004.1"/>
</dbReference>
<evidence type="ECO:0000313" key="2">
    <source>
        <dbReference type="Proteomes" id="UP001337305"/>
    </source>
</evidence>
<sequence length="162" mass="18637">MKKLGYLLIFVILGSCMNNKDENRESAAPMMVEESDDLSGYETKNTGFSITTLAEQKLQEYYDLSLLQKHHPEFENDIKLQLNKLADTLLILPNTTREIIIKNVTKIDYQKITDSTSKLRLHYEVISDRGNTFDTISAIIKTKTIMVNNETITTRKLTFINK</sequence>
<gene>
    <name evidence="1" type="ORF">N1F79_07785</name>
</gene>
<organism evidence="1 2">
    <name type="scientific">Flavivirga spongiicola</name>
    <dbReference type="NCBI Taxonomy" id="421621"/>
    <lineage>
        <taxon>Bacteria</taxon>
        <taxon>Pseudomonadati</taxon>
        <taxon>Bacteroidota</taxon>
        <taxon>Flavobacteriia</taxon>
        <taxon>Flavobacteriales</taxon>
        <taxon>Flavobacteriaceae</taxon>
        <taxon>Flavivirga</taxon>
    </lineage>
</organism>
<keyword evidence="2" id="KW-1185">Reference proteome</keyword>